<keyword evidence="1" id="KW-0472">Membrane</keyword>
<keyword evidence="1" id="KW-0812">Transmembrane</keyword>
<feature type="transmembrane region" description="Helical" evidence="1">
    <location>
        <begin position="59"/>
        <end position="79"/>
    </location>
</feature>
<feature type="transmembrane region" description="Helical" evidence="1">
    <location>
        <begin position="26"/>
        <end position="47"/>
    </location>
</feature>
<evidence type="ECO:0000256" key="1">
    <source>
        <dbReference type="SAM" id="Phobius"/>
    </source>
</evidence>
<keyword evidence="1" id="KW-1133">Transmembrane helix</keyword>
<gene>
    <name evidence="2" type="ORF">SAMN04488513_102102</name>
</gene>
<dbReference type="STRING" id="192903.SAMN04488513_102102"/>
<name>A0A1M6ELL2_9FLAO</name>
<organism evidence="2 3">
    <name type="scientific">Pseudozobellia thermophila</name>
    <dbReference type="NCBI Taxonomy" id="192903"/>
    <lineage>
        <taxon>Bacteria</taxon>
        <taxon>Pseudomonadati</taxon>
        <taxon>Bacteroidota</taxon>
        <taxon>Flavobacteriia</taxon>
        <taxon>Flavobacteriales</taxon>
        <taxon>Flavobacteriaceae</taxon>
        <taxon>Pseudozobellia</taxon>
    </lineage>
</organism>
<dbReference type="EMBL" id="FQYU01000002">
    <property type="protein sequence ID" value="SHI86397.1"/>
    <property type="molecule type" value="Genomic_DNA"/>
</dbReference>
<proteinExistence type="predicted"/>
<sequence>MYIGFLVHCGIVASFALDNDPMRRSVGLFCTIPLALNLIGLMLALFTSKSAIGAKLFKYTSFLFIPAGVIGILASNKLIEQTTN</sequence>
<keyword evidence="3" id="KW-1185">Reference proteome</keyword>
<evidence type="ECO:0000313" key="2">
    <source>
        <dbReference type="EMBL" id="SHI86397.1"/>
    </source>
</evidence>
<reference evidence="3" key="1">
    <citation type="submission" date="2016-11" db="EMBL/GenBank/DDBJ databases">
        <authorList>
            <person name="Varghese N."/>
            <person name="Submissions S."/>
        </authorList>
    </citation>
    <scope>NUCLEOTIDE SEQUENCE [LARGE SCALE GENOMIC DNA]</scope>
    <source>
        <strain evidence="3">DSM 19858</strain>
    </source>
</reference>
<dbReference type="AlphaFoldDB" id="A0A1M6ELL2"/>
<dbReference type="Proteomes" id="UP000184543">
    <property type="component" value="Unassembled WGS sequence"/>
</dbReference>
<evidence type="ECO:0000313" key="3">
    <source>
        <dbReference type="Proteomes" id="UP000184543"/>
    </source>
</evidence>
<protein>
    <submittedName>
        <fullName evidence="2">Uncharacterized protein</fullName>
    </submittedName>
</protein>
<accession>A0A1M6ELL2</accession>